<dbReference type="AlphaFoldDB" id="A0A4V2UQA4"/>
<comment type="caution">
    <text evidence="2">The sequence shown here is derived from an EMBL/GenBank/DDBJ whole genome shotgun (WGS) entry which is preliminary data.</text>
</comment>
<dbReference type="InterPro" id="IPR010106">
    <property type="entry name" value="RpnA"/>
</dbReference>
<reference evidence="2 3" key="2">
    <citation type="submission" date="2019-03" db="EMBL/GenBank/DDBJ databases">
        <title>Genomic Encyclopedia of Type Strains, Phase IV (KMG-IV): sequencing the most valuable type-strain genomes for metagenomic binning, comparative biology and taxonomic classification.</title>
        <authorList>
            <person name="Goeker M."/>
        </authorList>
    </citation>
    <scope>NUCLEOTIDE SEQUENCE [LARGE SCALE GENOMIC DNA]</scope>
    <source>
        <strain evidence="2 3">DSM 103426</strain>
    </source>
</reference>
<protein>
    <submittedName>
        <fullName evidence="2">Putative transposase/invertase (TIGR01784 family)</fullName>
    </submittedName>
</protein>
<evidence type="ECO:0000313" key="1">
    <source>
        <dbReference type="EMBL" id="GBU05960.1"/>
    </source>
</evidence>
<dbReference type="PANTHER" id="PTHR41317">
    <property type="entry name" value="PD-(D_E)XK NUCLEASE FAMILY TRANSPOSASE"/>
    <property type="match status" value="1"/>
</dbReference>
<sequence>MRRKHRLKELTIKDNFMFGAVMMDENNCKGLLERVLEIPIDRVEVSREKSIVYHPEYKGVRLDVYAKDECQSHYNVEMQVKRKAALGERSRYYQSQMDMELLLSGEDYSELPDTYVIFICDFDPFEEEKYRYTFKMNCKESGQTNLEDGRTIVFLNTHGKNESEVPKELVTFLKYVKADLAGSEEAFDDSYVEQLQNFIRKIKGSREMEERFMIFEEMLKEEREEGREEGRSVLKETLLLCLQSFGDVSDEVLEQIQAQQDMEVLKNWMQTAFQSKTLEEFVQKM</sequence>
<dbReference type="Pfam" id="PF12784">
    <property type="entry name" value="PDDEXK_2"/>
    <property type="match status" value="1"/>
</dbReference>
<dbReference type="EMBL" id="SLZV01000003">
    <property type="protein sequence ID" value="TCS69628.1"/>
    <property type="molecule type" value="Genomic_DNA"/>
</dbReference>
<dbReference type="Proteomes" id="UP000702954">
    <property type="component" value="Unassembled WGS sequence"/>
</dbReference>
<accession>A0A4V2UQA4</accession>
<evidence type="ECO:0000313" key="4">
    <source>
        <dbReference type="Proteomes" id="UP000702954"/>
    </source>
</evidence>
<dbReference type="PANTHER" id="PTHR41317:SF1">
    <property type="entry name" value="PD-(D_E)XK NUCLEASE FAMILY TRANSPOSASE"/>
    <property type="match status" value="1"/>
</dbReference>
<gene>
    <name evidence="2" type="ORF">EDD74_10378</name>
    <name evidence="1" type="ORF">FAEUMB_25010</name>
</gene>
<dbReference type="Proteomes" id="UP000294613">
    <property type="component" value="Unassembled WGS sequence"/>
</dbReference>
<reference evidence="1 4" key="1">
    <citation type="journal article" date="2018" name="Int. J. Syst. Evol. Microbiol.">
        <title>Draft Genome Sequence of Faecalimonas umbilicata JCM 30896T, an Acetate-Producing Bacterium Isolated from Human Feces.</title>
        <authorList>
            <person name="Sakamoto M."/>
            <person name="Ikeyama N."/>
            <person name="Yuki M."/>
            <person name="Ohkuma M."/>
        </authorList>
    </citation>
    <scope>NUCLEOTIDE SEQUENCE [LARGE SCALE GENOMIC DNA]</scope>
    <source>
        <strain evidence="1 4">EGH7</strain>
    </source>
</reference>
<evidence type="ECO:0000313" key="3">
    <source>
        <dbReference type="Proteomes" id="UP000294613"/>
    </source>
</evidence>
<organism evidence="2 3">
    <name type="scientific">Faecalimonas umbilicata</name>
    <dbReference type="NCBI Taxonomy" id="1912855"/>
    <lineage>
        <taxon>Bacteria</taxon>
        <taxon>Bacillati</taxon>
        <taxon>Bacillota</taxon>
        <taxon>Clostridia</taxon>
        <taxon>Lachnospirales</taxon>
        <taxon>Lachnospiraceae</taxon>
        <taxon>Faecalimonas</taxon>
    </lineage>
</organism>
<keyword evidence="4" id="KW-1185">Reference proteome</keyword>
<name>A0A4V2UQA4_9FIRM</name>
<dbReference type="EMBL" id="BHEO01000008">
    <property type="protein sequence ID" value="GBU05960.1"/>
    <property type="molecule type" value="Genomic_DNA"/>
</dbReference>
<evidence type="ECO:0000313" key="2">
    <source>
        <dbReference type="EMBL" id="TCS69628.1"/>
    </source>
</evidence>
<dbReference type="RefSeq" id="WP_116442121.1">
    <property type="nucleotide sequence ID" value="NZ_BHEO01000008.1"/>
</dbReference>
<dbReference type="NCBIfam" id="TIGR01784">
    <property type="entry name" value="T_den_put_tspse"/>
    <property type="match status" value="1"/>
</dbReference>
<proteinExistence type="predicted"/>